<feature type="compositionally biased region" description="Pro residues" evidence="1">
    <location>
        <begin position="264"/>
        <end position="277"/>
    </location>
</feature>
<evidence type="ECO:0000256" key="1">
    <source>
        <dbReference type="SAM" id="MobiDB-lite"/>
    </source>
</evidence>
<organism evidence="2 3">
    <name type="scientific">Saitoella complicata (strain BCRC 22490 / CBS 7301 / JCM 7358 / NBRC 10748 / NRRL Y-17804)</name>
    <dbReference type="NCBI Taxonomy" id="698492"/>
    <lineage>
        <taxon>Eukaryota</taxon>
        <taxon>Fungi</taxon>
        <taxon>Dikarya</taxon>
        <taxon>Ascomycota</taxon>
        <taxon>Taphrinomycotina</taxon>
        <taxon>Taphrinomycotina incertae sedis</taxon>
        <taxon>Saitoella</taxon>
    </lineage>
</organism>
<gene>
    <name evidence="2" type="ORF">G7K_5479-t1</name>
</gene>
<comment type="caution">
    <text evidence="2">The sequence shown here is derived from an EMBL/GenBank/DDBJ whole genome shotgun (WGS) entry which is preliminary data.</text>
</comment>
<reference evidence="2 3" key="1">
    <citation type="journal article" date="2011" name="J. Gen. Appl. Microbiol.">
        <title>Draft genome sequencing of the enigmatic yeast Saitoella complicata.</title>
        <authorList>
            <person name="Nishida H."/>
            <person name="Hamamoto M."/>
            <person name="Sugiyama J."/>
        </authorList>
    </citation>
    <scope>NUCLEOTIDE SEQUENCE [LARGE SCALE GENOMIC DNA]</scope>
    <source>
        <strain evidence="2 3">NRRL Y-17804</strain>
    </source>
</reference>
<dbReference type="AlphaFoldDB" id="A0A0E9NNE3"/>
<accession>A0A0E9NNE3</accession>
<feature type="compositionally biased region" description="Polar residues" evidence="1">
    <location>
        <begin position="233"/>
        <end position="259"/>
    </location>
</feature>
<name>A0A0E9NNE3_SAICN</name>
<evidence type="ECO:0000313" key="2">
    <source>
        <dbReference type="EMBL" id="GAO51377.1"/>
    </source>
</evidence>
<dbReference type="Proteomes" id="UP000033140">
    <property type="component" value="Unassembled WGS sequence"/>
</dbReference>
<dbReference type="RefSeq" id="XP_019022925.1">
    <property type="nucleotide sequence ID" value="XM_019166615.1"/>
</dbReference>
<evidence type="ECO:0000313" key="3">
    <source>
        <dbReference type="Proteomes" id="UP000033140"/>
    </source>
</evidence>
<feature type="region of interest" description="Disordered" evidence="1">
    <location>
        <begin position="227"/>
        <end position="307"/>
    </location>
</feature>
<sequence>MFNTINNVAKAAISILESTAGHIHCIIQVIVVDYMELLKLPESVVCETFENGQSKMIDTAELTHFVEAKQAVTAALENVKEALLQPKLKEAGISFPVCDTIDLVNAFTIRYQVTHELVTGQLWYQCSKRKTNDSALRKSKRSVLEVIDYLGKLEAIVEGQLLRLRAVKAKKPVKKRLTPRQFLDSMKVKTEDETRKEKGALLKAAREAANKRVDLAMRTHTTTVLARKATGKAGQQNVTSTGKAGISMTSPSFGSTPSRTTLPISPPYTPPTSPPSLPIYSDSLGPKRTVPPTPQLRETGLKATPKRRKVTVLATPVTAEKPRWR</sequence>
<proteinExistence type="predicted"/>
<protein>
    <submittedName>
        <fullName evidence="2">Uncharacterized protein</fullName>
    </submittedName>
</protein>
<keyword evidence="3" id="KW-1185">Reference proteome</keyword>
<reference evidence="2 3" key="3">
    <citation type="journal article" date="2015" name="Genome Announc.">
        <title>Draft Genome Sequence of the Archiascomycetous Yeast Saitoella complicata.</title>
        <authorList>
            <person name="Yamauchi K."/>
            <person name="Kondo S."/>
            <person name="Hamamoto M."/>
            <person name="Takahashi Y."/>
            <person name="Ogura Y."/>
            <person name="Hayashi T."/>
            <person name="Nishida H."/>
        </authorList>
    </citation>
    <scope>NUCLEOTIDE SEQUENCE [LARGE SCALE GENOMIC DNA]</scope>
    <source>
        <strain evidence="2 3">NRRL Y-17804</strain>
    </source>
</reference>
<dbReference type="EMBL" id="BACD03000045">
    <property type="protein sequence ID" value="GAO51377.1"/>
    <property type="molecule type" value="Genomic_DNA"/>
</dbReference>
<reference evidence="2 3" key="2">
    <citation type="journal article" date="2014" name="J. Gen. Appl. Microbiol.">
        <title>The early diverging ascomycetous budding yeast Saitoella complicata has three histone deacetylases belonging to the Clr6, Hos2, and Rpd3 lineages.</title>
        <authorList>
            <person name="Nishida H."/>
            <person name="Matsumoto T."/>
            <person name="Kondo S."/>
            <person name="Hamamoto M."/>
            <person name="Yoshikawa H."/>
        </authorList>
    </citation>
    <scope>NUCLEOTIDE SEQUENCE [LARGE SCALE GENOMIC DNA]</scope>
    <source>
        <strain evidence="2 3">NRRL Y-17804</strain>
    </source>
</reference>